<evidence type="ECO:0000313" key="1">
    <source>
        <dbReference type="EMBL" id="AFC73582.1"/>
    </source>
</evidence>
<proteinExistence type="predicted"/>
<dbReference type="EMBL" id="CP003340">
    <property type="protein sequence ID" value="AFC73582.1"/>
    <property type="molecule type" value="Genomic_DNA"/>
</dbReference>
<dbReference type="AlphaFoldDB" id="H8KAJ1"/>
<evidence type="ECO:0000313" key="2">
    <source>
        <dbReference type="Proteomes" id="UP000008008"/>
    </source>
</evidence>
<name>H8KAJ1_RICMS</name>
<organism evidence="1 2">
    <name type="scientific">Rickettsia montanensis (strain OSU 85-930)</name>
    <dbReference type="NCBI Taxonomy" id="1105114"/>
    <lineage>
        <taxon>Bacteria</taxon>
        <taxon>Pseudomonadati</taxon>
        <taxon>Pseudomonadota</taxon>
        <taxon>Alphaproteobacteria</taxon>
        <taxon>Rickettsiales</taxon>
        <taxon>Rickettsiaceae</taxon>
        <taxon>Rickettsieae</taxon>
        <taxon>Rickettsia</taxon>
        <taxon>spotted fever group</taxon>
    </lineage>
</organism>
<sequence>MSIIIYINIINNIDDMSFRSGVGLVAWLEKPAGCHHVDKPWDDREGIAPRGKCPLATTI</sequence>
<dbReference type="KEGG" id="rmo:MCI_03625"/>
<accession>H8KAJ1</accession>
<reference evidence="2" key="1">
    <citation type="submission" date="2012-02" db="EMBL/GenBank/DDBJ databases">
        <title>Complete genome sequence of Rickettsia montanensis strain OSU 85-930.</title>
        <authorList>
            <person name="Johnson S.L."/>
            <person name="Munk A.C."/>
            <person name="Han S."/>
            <person name="Bruce D.C."/>
            <person name="Dasch G.A."/>
        </authorList>
    </citation>
    <scope>NUCLEOTIDE SEQUENCE [LARGE SCALE GENOMIC DNA]</scope>
    <source>
        <strain evidence="2">OSU 85-930</strain>
    </source>
</reference>
<keyword evidence="2" id="KW-1185">Reference proteome</keyword>
<gene>
    <name evidence="1" type="ordered locus">MCI_03625</name>
</gene>
<protein>
    <submittedName>
        <fullName evidence="1">Uncharacterized protein</fullName>
    </submittedName>
</protein>
<dbReference type="HOGENOM" id="CLU_210420_0_0_5"/>
<dbReference type="Proteomes" id="UP000008008">
    <property type="component" value="Chromosome"/>
</dbReference>